<comment type="caution">
    <text evidence="1">The sequence shown here is derived from an EMBL/GenBank/DDBJ whole genome shotgun (WGS) entry which is preliminary data.</text>
</comment>
<gene>
    <name evidence="1" type="ORF">S12H4_27824</name>
</gene>
<evidence type="ECO:0000313" key="1">
    <source>
        <dbReference type="EMBL" id="GAJ00312.1"/>
    </source>
</evidence>
<protein>
    <submittedName>
        <fullName evidence="1">Uncharacterized protein</fullName>
    </submittedName>
</protein>
<organism evidence="1">
    <name type="scientific">marine sediment metagenome</name>
    <dbReference type="NCBI Taxonomy" id="412755"/>
    <lineage>
        <taxon>unclassified sequences</taxon>
        <taxon>metagenomes</taxon>
        <taxon>ecological metagenomes</taxon>
    </lineage>
</organism>
<dbReference type="EMBL" id="BARW01015914">
    <property type="protein sequence ID" value="GAJ00312.1"/>
    <property type="molecule type" value="Genomic_DNA"/>
</dbReference>
<accession>X1U9L8</accession>
<feature type="non-terminal residue" evidence="1">
    <location>
        <position position="1"/>
    </location>
</feature>
<proteinExistence type="predicted"/>
<sequence>DTSPVRPYNLVEVAEVTQLFHEIYLSNPPQSGKNLTLLIGKGPFALGLRALYKNIAAFSLTPLGANGVYTSDWFDIIYFSAVSLLVGASAPSKTDGCHIQQSIDGVMPIYEDLYTATLITIGGVPGYYVKHEDKTQGKYIRFIYENGATPQVYFELLGTVKVIG</sequence>
<name>X1U9L8_9ZZZZ</name>
<dbReference type="AlphaFoldDB" id="X1U9L8"/>
<reference evidence="1" key="1">
    <citation type="journal article" date="2014" name="Front. Microbiol.">
        <title>High frequency of phylogenetically diverse reductive dehalogenase-homologous genes in deep subseafloor sedimentary metagenomes.</title>
        <authorList>
            <person name="Kawai M."/>
            <person name="Futagami T."/>
            <person name="Toyoda A."/>
            <person name="Takaki Y."/>
            <person name="Nishi S."/>
            <person name="Hori S."/>
            <person name="Arai W."/>
            <person name="Tsubouchi T."/>
            <person name="Morono Y."/>
            <person name="Uchiyama I."/>
            <person name="Ito T."/>
            <person name="Fujiyama A."/>
            <person name="Inagaki F."/>
            <person name="Takami H."/>
        </authorList>
    </citation>
    <scope>NUCLEOTIDE SEQUENCE</scope>
    <source>
        <strain evidence="1">Expedition CK06-06</strain>
    </source>
</reference>